<evidence type="ECO:0000313" key="3">
    <source>
        <dbReference type="Proteomes" id="UP000201838"/>
    </source>
</evidence>
<dbReference type="InterPro" id="IPR011037">
    <property type="entry name" value="Pyrv_Knase-like_insert_dom_sf"/>
</dbReference>
<keyword evidence="3" id="KW-1185">Reference proteome</keyword>
<dbReference type="SUPFAM" id="SSF50800">
    <property type="entry name" value="PK beta-barrel domain-like"/>
    <property type="match status" value="1"/>
</dbReference>
<dbReference type="RefSeq" id="WP_093973121.1">
    <property type="nucleotide sequence ID" value="NZ_FXXQ01000003.1"/>
</dbReference>
<gene>
    <name evidence="2" type="ORF">BOA8489_01228</name>
</gene>
<evidence type="ECO:0000259" key="1">
    <source>
        <dbReference type="PROSITE" id="PS51340"/>
    </source>
</evidence>
<feature type="domain" description="MOSC" evidence="1">
    <location>
        <begin position="42"/>
        <end position="186"/>
    </location>
</feature>
<name>A0A238IZ39_9RHOB</name>
<dbReference type="InterPro" id="IPR005302">
    <property type="entry name" value="MoCF_Sase_C"/>
</dbReference>
<proteinExistence type="predicted"/>
<accession>A0A238IZ39</accession>
<dbReference type="EMBL" id="FXXQ01000003">
    <property type="protein sequence ID" value="SMX23125.1"/>
    <property type="molecule type" value="Genomic_DNA"/>
</dbReference>
<dbReference type="PROSITE" id="PS51340">
    <property type="entry name" value="MOSC"/>
    <property type="match status" value="1"/>
</dbReference>
<dbReference type="PANTHER" id="PTHR30212:SF2">
    <property type="entry name" value="PROTEIN YIIM"/>
    <property type="match status" value="1"/>
</dbReference>
<dbReference type="PANTHER" id="PTHR30212">
    <property type="entry name" value="PROTEIN YIIM"/>
    <property type="match status" value="1"/>
</dbReference>
<dbReference type="Pfam" id="PF03473">
    <property type="entry name" value="MOSC"/>
    <property type="match status" value="1"/>
</dbReference>
<dbReference type="GO" id="GO:0030151">
    <property type="term" value="F:molybdenum ion binding"/>
    <property type="evidence" value="ECO:0007669"/>
    <property type="project" value="InterPro"/>
</dbReference>
<reference evidence="2 3" key="1">
    <citation type="submission" date="2017-05" db="EMBL/GenBank/DDBJ databases">
        <authorList>
            <person name="Song R."/>
            <person name="Chenine A.L."/>
            <person name="Ruprecht R.M."/>
        </authorList>
    </citation>
    <scope>NUCLEOTIDE SEQUENCE [LARGE SCALE GENOMIC DNA]</scope>
    <source>
        <strain evidence="2 3">CECT 8489</strain>
    </source>
</reference>
<dbReference type="AlphaFoldDB" id="A0A238IZ39"/>
<protein>
    <recommendedName>
        <fullName evidence="1">MOSC domain-containing protein</fullName>
    </recommendedName>
</protein>
<evidence type="ECO:0000313" key="2">
    <source>
        <dbReference type="EMBL" id="SMX23125.1"/>
    </source>
</evidence>
<dbReference type="OrthoDB" id="5735964at2"/>
<dbReference type="Proteomes" id="UP000201838">
    <property type="component" value="Unassembled WGS sequence"/>
</dbReference>
<sequence>MLETNRHRTRTDLQAALPFIGESPKDTASVALIVVRPDHGLREMPELVRISADKGVQGDHWSRGCWLKTESGAPHPDVQINLMSTRAAEAIAGDPANWPAAGNNFFVDIDMTPQNLPPGTRLALGTGVIEITTQPNKGCDLFIERFGRDACVFVNFGPGLAMRMRGLYARVIKDGDVRLGDTLSKL</sequence>
<dbReference type="InterPro" id="IPR052353">
    <property type="entry name" value="Benzoxazolinone_Detox_Enz"/>
</dbReference>
<dbReference type="GO" id="GO:0003824">
    <property type="term" value="F:catalytic activity"/>
    <property type="evidence" value="ECO:0007669"/>
    <property type="project" value="InterPro"/>
</dbReference>
<dbReference type="GO" id="GO:0030170">
    <property type="term" value="F:pyridoxal phosphate binding"/>
    <property type="evidence" value="ECO:0007669"/>
    <property type="project" value="InterPro"/>
</dbReference>
<organism evidence="2 3">
    <name type="scientific">Boseongicola aestuarii</name>
    <dbReference type="NCBI Taxonomy" id="1470561"/>
    <lineage>
        <taxon>Bacteria</taxon>
        <taxon>Pseudomonadati</taxon>
        <taxon>Pseudomonadota</taxon>
        <taxon>Alphaproteobacteria</taxon>
        <taxon>Rhodobacterales</taxon>
        <taxon>Paracoccaceae</taxon>
        <taxon>Boseongicola</taxon>
    </lineage>
</organism>
<dbReference type="Gene3D" id="2.40.33.20">
    <property type="entry name" value="PK beta-barrel domain-like"/>
    <property type="match status" value="1"/>
</dbReference>